<dbReference type="Pfam" id="PF14291">
    <property type="entry name" value="DUF4371"/>
    <property type="match status" value="1"/>
</dbReference>
<dbReference type="GO" id="GO:0016787">
    <property type="term" value="F:hydrolase activity"/>
    <property type="evidence" value="ECO:0007669"/>
    <property type="project" value="UniProtKB-KW"/>
</dbReference>
<dbReference type="SMART" id="SM00382">
    <property type="entry name" value="AAA"/>
    <property type="match status" value="1"/>
</dbReference>
<feature type="compositionally biased region" description="Polar residues" evidence="2">
    <location>
        <begin position="1844"/>
        <end position="1862"/>
    </location>
</feature>
<dbReference type="CDD" id="cd18809">
    <property type="entry name" value="SF1_C_RecD"/>
    <property type="match status" value="1"/>
</dbReference>
<dbReference type="InterPro" id="IPR025398">
    <property type="entry name" value="DUF4371"/>
</dbReference>
<keyword evidence="1" id="KW-0378">Hydrolase</keyword>
<gene>
    <name evidence="3" type="ORF">PACLA_8A045358</name>
</gene>
<dbReference type="PANTHER" id="PTHR47642">
    <property type="entry name" value="ATP-DEPENDENT DNA HELICASE"/>
    <property type="match status" value="1"/>
</dbReference>
<dbReference type="SUPFAM" id="SSF52540">
    <property type="entry name" value="P-loop containing nucleoside triphosphate hydrolases"/>
    <property type="match status" value="2"/>
</dbReference>
<dbReference type="Pfam" id="PF14214">
    <property type="entry name" value="Helitron_like_N"/>
    <property type="match status" value="1"/>
</dbReference>
<keyword evidence="1 3" id="KW-0347">Helicase</keyword>
<protein>
    <recommendedName>
        <fullName evidence="1">ATP-dependent DNA helicase</fullName>
        <ecNumber evidence="1">5.6.2.3</ecNumber>
    </recommendedName>
</protein>
<dbReference type="InterPro" id="IPR003593">
    <property type="entry name" value="AAA+_ATPase"/>
</dbReference>
<dbReference type="SUPFAM" id="SSF53098">
    <property type="entry name" value="Ribonuclease H-like"/>
    <property type="match status" value="1"/>
</dbReference>
<dbReference type="Pfam" id="PF20209">
    <property type="entry name" value="DUF6570"/>
    <property type="match status" value="1"/>
</dbReference>
<evidence type="ECO:0000313" key="4">
    <source>
        <dbReference type="Proteomes" id="UP001152795"/>
    </source>
</evidence>
<comment type="caution">
    <text evidence="3">The sequence shown here is derived from an EMBL/GenBank/DDBJ whole genome shotgun (WGS) entry which is preliminary data.</text>
</comment>
<dbReference type="InterPro" id="IPR046700">
    <property type="entry name" value="DUF6570"/>
</dbReference>
<dbReference type="InterPro" id="IPR008906">
    <property type="entry name" value="HATC_C_dom"/>
</dbReference>
<keyword evidence="1" id="KW-0067">ATP-binding</keyword>
<sequence>MLQHSFDGKNYICRTCHAKLLKGQQPCQAVVNNLFVDETPTELAALEKLEQILVAQRIVFEKIVIMPKGQQRKIKGAICNVPVECSQTCNVLPRPPERSGIILLKLKRKLQFRGHVYFQAVRPQFVISALNWLVANNPLYRNIEIQCANISPELTNLNCPVTDLENVDEHLQTNINRELLNEDAEEQDDPLNEHRSAATETCLQSILPNYPVNVDNRNCDNSTGREIFNIAPGEGKHPVSLMTDKLCEELSFPVLFPKGRFGYTVERDIKLSLIKYFNARLLHYSGKFATNPEYLFFAQFIMEQKKISDSINIALKKIHGQSVTASQVKSNSQAFQNLLLQDQAYLFLRQIPGSPSYWQKFMYEVVAMVKQLGIPTWFMTLLCADLRWPELFQIIARTKGNNMTDEEVDALSYHERCSMLNLNPVIVAKHFQYRVKTFFRDVLLTNANPIGKIVYYALRIEFQMRGSPHLHALIWTSDCPDLTNDTKDAYIDYIDQHAQAYLPDKETDPQLYDLVKTYQTHNHRKTCRKYKNVACRFNFGQFFTDSTIVAEPLAEDMDEEIKSNILTRRKEILSKVKQKIDDVLNPNKPTYDPHATPTDILNDIDVTEQDYQLAISLSPDSDYELHLRRPIDSCFINNYFIAGLKGFAANVDLQPVFNHYKCITYVCSYFTKDETECSQAIINAAKEAKEANVNLRDGLRKIGAAFLSTREVSAQECVYRCMPELWLRKIFPKTLFVSTDFAENRVRFAKKQQELDELDDDSTDIFKSNIIVRYSDRPKNIPVVNDMCLALFAAICCYFKDYKSDFNEVSDSQPEVLTDDLIESQNIENHNTRLPDRIKLVNSREIMKCRKIKAVIRYHTPNKRKEPEKYFHHLLMLYFPWRNEQELFGEDHTYISKFYEPDVQEVVQRNKEIFEPDGDAINQALENLRNFDGVPTHSYDPINDQENEDLRQSLPDDSDETESFNESLPQHLASNPESAQPSSGICSYNQPLEISDDDLRKTVRSLNNKQRYAYDVVLSWCRNKMANLNTLKPSKVDPIHVFVTGGGGAGKSHLIKAIYHTVTKTFRHAPMNPELPSVLLMAPTGVAAININGTTVNTALAIPRECGNNVPAMSDQRRTQMRLSLAELKLIIIDEISMVSNMGLLHIHQRLKEIFVTPNSELFAGISVLVFGDFFQLPPIRSATTFSNYKNDTFNLYHPWHVFKMAELTQIMRQKDDLAFTQLLNRVRTASHTDDDIRCIQSRTITPGDENYPSDALHIFAENTPVDEYNIDRLQQIQSPQYVLEALDQFPPHVRKQDIDRVLSKGRSETGGLDTKILIKENARVMLTTNVDISDRLINGQLGTVIKVSVDNVSNKPSTIFVKFDDSNAGISAIRNSSSSFARENNLVPIKPVLARIKVRPEKPSSPEMQRLQFPVTLAWACTVHKVQGLTLDNIVVSFDLKKQRYFNYGQVYVALSRATSLNGLHILGTLESKHIRANPKVQGEYERLRETSSLHPHITTDLCNIETVSICLLNIRSFKKHSLDLSNDPILSKCDVFALTETQLLTSVPNDDINSILNDFSIHRQDHNSDKFLSLAVCYKDIITLCDTEYFTSINGLRFLLNNSGGNTLSCLLLYRKHGGNIQQFIACLDYIITSLDIDVIFGDFNIDYFNEKNISSLKVLAESLNYVQRVSKPTFVSSGSLLDHVYVKQSISNKIEANVVSVYYSDHEAVKKEIDSDYKDDHVKKVHKGEKVKFSVVVDAHQPQLSDFFVSRAKPPKRSMPDTKSSESVSCSPISSTDNTYCHFPHPVDEDISHITSNMTSTSSYVRDIAPCHSSAIASKVQDPKENVTLIDVSNTQFNLQDSTDDFTSTQPSTTSFNMHDSTENRIIDNWSNTFSKAQDSRENVCHNQSSSNSSNSSFNLQGSGEDFHQTQSSITSPTPCCAPKQPILKGYNRKKFGNEKTSRDFNPQWYKTYPWISFDIERRQCVCFACREFMRDNTFTFDNWKRSDRLKKHTKSGVHKNAMAKWINSRISAKHKTSVMKQLTDAHQKDVLRNREYLRIIITSIFYNAQQNVALRGHEENRNDIGKMSDINRGNLLELLHLRCDDIPWLDEKLQSQLKLHAQWTSPSIQNEILEIISRFLVERINQDVLLSRNFALIMNETSDISRIEQVSICLRYVLTGKTLETFIGFFSTASTEGEVLFELVKRVITERGLKLEDIFAECFDGASNMSGVRKGVAARMKECSPRGVYIHCYAHILNLALQDTMSDVQPLRNALGTLQSLYNFLEASPKRHAVFNSVKIDGDHLVLTLKSLSETRWSCRWEAVKAVSEQMPKIIKALLILTKDKDTKTYTDSVAILNAICDFEFVFGLILLKVILSNTSSLSNYLQGKGLDVITAKRNADLTINTLHKCRNEKNFELLWERAQIMSNEMKKDIKGSRFVFKEARALRNKPSLRLQALIGESTNTACVTTPKAHHRINTFYLSLDKVLSEMKSRFHNNDQEILCALGDVVLNDSPLENSFDAVAEFYNVDRDLLEVEKSMYQNSIMDESNPRAKTAANVVDKMFQDGLCDLLPVLYEAATILASIPATSCTAERSFSGLRRVKTYLRSTMGEERLNSIAVINIERAYANRIIKNDMVKIIDTFGRRNGRDSYFF</sequence>
<keyword evidence="1" id="KW-0234">DNA repair</keyword>
<dbReference type="GO" id="GO:0046983">
    <property type="term" value="F:protein dimerization activity"/>
    <property type="evidence" value="ECO:0007669"/>
    <property type="project" value="InterPro"/>
</dbReference>
<dbReference type="OrthoDB" id="5986699at2759"/>
<dbReference type="InterPro" id="IPR036691">
    <property type="entry name" value="Endo/exonu/phosph_ase_sf"/>
</dbReference>
<dbReference type="GO" id="GO:0006310">
    <property type="term" value="P:DNA recombination"/>
    <property type="evidence" value="ECO:0007669"/>
    <property type="project" value="UniProtKB-KW"/>
</dbReference>
<keyword evidence="1" id="KW-0227">DNA damage</keyword>
<dbReference type="GO" id="GO:0000723">
    <property type="term" value="P:telomere maintenance"/>
    <property type="evidence" value="ECO:0007669"/>
    <property type="project" value="InterPro"/>
</dbReference>
<feature type="compositionally biased region" description="Polar residues" evidence="2">
    <location>
        <begin position="964"/>
        <end position="989"/>
    </location>
</feature>
<dbReference type="EC" id="5.6.2.3" evidence="1"/>
<dbReference type="Pfam" id="PF05699">
    <property type="entry name" value="Dimer_Tnp_hAT"/>
    <property type="match status" value="1"/>
</dbReference>
<dbReference type="SUPFAM" id="SSF56219">
    <property type="entry name" value="DNase I-like"/>
    <property type="match status" value="1"/>
</dbReference>
<organism evidence="3 4">
    <name type="scientific">Paramuricea clavata</name>
    <name type="common">Red gorgonian</name>
    <name type="synonym">Violescent sea-whip</name>
    <dbReference type="NCBI Taxonomy" id="317549"/>
    <lineage>
        <taxon>Eukaryota</taxon>
        <taxon>Metazoa</taxon>
        <taxon>Cnidaria</taxon>
        <taxon>Anthozoa</taxon>
        <taxon>Octocorallia</taxon>
        <taxon>Malacalcyonacea</taxon>
        <taxon>Plexauridae</taxon>
        <taxon>Paramuricea</taxon>
    </lineage>
</organism>
<name>A0A6S7H7E8_PARCT</name>
<dbReference type="GO" id="GO:0006281">
    <property type="term" value="P:DNA repair"/>
    <property type="evidence" value="ECO:0007669"/>
    <property type="project" value="UniProtKB-KW"/>
</dbReference>
<evidence type="ECO:0000256" key="1">
    <source>
        <dbReference type="RuleBase" id="RU363044"/>
    </source>
</evidence>
<feature type="region of interest" description="Disordered" evidence="2">
    <location>
        <begin position="932"/>
        <end position="989"/>
    </location>
</feature>
<comment type="catalytic activity">
    <reaction evidence="1">
        <text>ATP + H2O = ADP + phosphate + H(+)</text>
        <dbReference type="Rhea" id="RHEA:13065"/>
        <dbReference type="ChEBI" id="CHEBI:15377"/>
        <dbReference type="ChEBI" id="CHEBI:15378"/>
        <dbReference type="ChEBI" id="CHEBI:30616"/>
        <dbReference type="ChEBI" id="CHEBI:43474"/>
        <dbReference type="ChEBI" id="CHEBI:456216"/>
        <dbReference type="EC" id="5.6.2.3"/>
    </reaction>
</comment>
<keyword evidence="4" id="KW-1185">Reference proteome</keyword>
<dbReference type="GO" id="GO:0005524">
    <property type="term" value="F:ATP binding"/>
    <property type="evidence" value="ECO:0007669"/>
    <property type="project" value="UniProtKB-KW"/>
</dbReference>
<dbReference type="EMBL" id="CACRXK020003477">
    <property type="protein sequence ID" value="CAB3998953.1"/>
    <property type="molecule type" value="Genomic_DNA"/>
</dbReference>
<dbReference type="Gene3D" id="3.60.10.10">
    <property type="entry name" value="Endonuclease/exonuclease/phosphatase"/>
    <property type="match status" value="1"/>
</dbReference>
<evidence type="ECO:0000256" key="2">
    <source>
        <dbReference type="SAM" id="MobiDB-lite"/>
    </source>
</evidence>
<dbReference type="Pfam" id="PF05970">
    <property type="entry name" value="PIF1"/>
    <property type="match status" value="1"/>
</dbReference>
<dbReference type="Gene3D" id="3.40.50.300">
    <property type="entry name" value="P-loop containing nucleotide triphosphate hydrolases"/>
    <property type="match status" value="2"/>
</dbReference>
<dbReference type="PANTHER" id="PTHR47642:SF5">
    <property type="entry name" value="ATP-DEPENDENT DNA HELICASE"/>
    <property type="match status" value="1"/>
</dbReference>
<keyword evidence="1" id="KW-0233">DNA recombination</keyword>
<dbReference type="InterPro" id="IPR027417">
    <property type="entry name" value="P-loop_NTPase"/>
</dbReference>
<feature type="region of interest" description="Disordered" evidence="2">
    <location>
        <begin position="1844"/>
        <end position="1864"/>
    </location>
</feature>
<dbReference type="InterPro" id="IPR010285">
    <property type="entry name" value="DNA_helicase_pif1-like_DEAD"/>
</dbReference>
<dbReference type="InterPro" id="IPR012337">
    <property type="entry name" value="RNaseH-like_sf"/>
</dbReference>
<keyword evidence="1" id="KW-0547">Nucleotide-binding</keyword>
<dbReference type="InterPro" id="IPR025476">
    <property type="entry name" value="Helitron_helicase-like"/>
</dbReference>
<comment type="cofactor">
    <cofactor evidence="1">
        <name>Mg(2+)</name>
        <dbReference type="ChEBI" id="CHEBI:18420"/>
    </cofactor>
</comment>
<dbReference type="Proteomes" id="UP001152795">
    <property type="component" value="Unassembled WGS sequence"/>
</dbReference>
<evidence type="ECO:0000313" key="3">
    <source>
        <dbReference type="EMBL" id="CAB3998953.1"/>
    </source>
</evidence>
<comment type="similarity">
    <text evidence="1">Belongs to the helicase family.</text>
</comment>
<dbReference type="GO" id="GO:0043139">
    <property type="term" value="F:5'-3' DNA helicase activity"/>
    <property type="evidence" value="ECO:0007669"/>
    <property type="project" value="UniProtKB-EC"/>
</dbReference>
<feature type="compositionally biased region" description="Polar residues" evidence="2">
    <location>
        <begin position="1912"/>
        <end position="1921"/>
    </location>
</feature>
<dbReference type="InterPro" id="IPR051055">
    <property type="entry name" value="PIF1_helicase"/>
</dbReference>
<feature type="region of interest" description="Disordered" evidence="2">
    <location>
        <begin position="1884"/>
        <end position="1924"/>
    </location>
</feature>
<accession>A0A6S7H7E8</accession>
<reference evidence="3" key="1">
    <citation type="submission" date="2020-04" db="EMBL/GenBank/DDBJ databases">
        <authorList>
            <person name="Alioto T."/>
            <person name="Alioto T."/>
            <person name="Gomez Garrido J."/>
        </authorList>
    </citation>
    <scope>NUCLEOTIDE SEQUENCE</scope>
    <source>
        <strain evidence="3">A484AB</strain>
    </source>
</reference>
<proteinExistence type="inferred from homology"/>